<dbReference type="EMBL" id="MBTG01000023">
    <property type="protein sequence ID" value="OPH53291.1"/>
    <property type="molecule type" value="Genomic_DNA"/>
</dbReference>
<protein>
    <submittedName>
        <fullName evidence="2">Uncharacterized protein</fullName>
    </submittedName>
</protein>
<keyword evidence="1" id="KW-0812">Transmembrane</keyword>
<feature type="transmembrane region" description="Helical" evidence="1">
    <location>
        <begin position="6"/>
        <end position="30"/>
    </location>
</feature>
<reference evidence="3" key="1">
    <citation type="submission" date="2016-07" db="EMBL/GenBank/DDBJ databases">
        <authorList>
            <person name="Florea S."/>
            <person name="Webb J.S."/>
            <person name="Jaromczyk J."/>
            <person name="Schardl C.L."/>
        </authorList>
    </citation>
    <scope>NUCLEOTIDE SEQUENCE [LARGE SCALE GENOMIC DNA]</scope>
    <source>
        <strain evidence="3">CY1</strain>
    </source>
</reference>
<dbReference type="Proteomes" id="UP000190626">
    <property type="component" value="Unassembled WGS sequence"/>
</dbReference>
<sequence length="106" mass="12575">MRLAPLFLVSFTIHAPIMAMLNFVSTLGFLRGSPILKYLHKCRLFRPNRVKTSESLRLCRLFKIFHPAIEKRFRKDAYLQEFHYLAYSQVEKDAYLQEFGDVYGRV</sequence>
<gene>
    <name evidence="2" type="ORF">BC351_05280</name>
</gene>
<evidence type="ECO:0000313" key="3">
    <source>
        <dbReference type="Proteomes" id="UP000190626"/>
    </source>
</evidence>
<comment type="caution">
    <text evidence="2">The sequence shown here is derived from an EMBL/GenBank/DDBJ whole genome shotgun (WGS) entry which is preliminary data.</text>
</comment>
<dbReference type="STRING" id="1469647.BC351_05280"/>
<name>A0A1V4HFC3_9BACL</name>
<keyword evidence="1" id="KW-1133">Transmembrane helix</keyword>
<keyword evidence="1" id="KW-0472">Membrane</keyword>
<evidence type="ECO:0000256" key="1">
    <source>
        <dbReference type="SAM" id="Phobius"/>
    </source>
</evidence>
<proteinExistence type="predicted"/>
<organism evidence="2 3">
    <name type="scientific">Paenibacillus ferrarius</name>
    <dbReference type="NCBI Taxonomy" id="1469647"/>
    <lineage>
        <taxon>Bacteria</taxon>
        <taxon>Bacillati</taxon>
        <taxon>Bacillota</taxon>
        <taxon>Bacilli</taxon>
        <taxon>Bacillales</taxon>
        <taxon>Paenibacillaceae</taxon>
        <taxon>Paenibacillus</taxon>
    </lineage>
</organism>
<accession>A0A1V4HFC3</accession>
<evidence type="ECO:0000313" key="2">
    <source>
        <dbReference type="EMBL" id="OPH53291.1"/>
    </source>
</evidence>
<keyword evidence="3" id="KW-1185">Reference proteome</keyword>
<dbReference type="AlphaFoldDB" id="A0A1V4HFC3"/>